<dbReference type="EMBL" id="CM042061">
    <property type="protein sequence ID" value="KAI3673332.1"/>
    <property type="molecule type" value="Genomic_DNA"/>
</dbReference>
<organism evidence="1 2">
    <name type="scientific">Arctium lappa</name>
    <name type="common">Greater burdock</name>
    <name type="synonym">Lappa major</name>
    <dbReference type="NCBI Taxonomy" id="4217"/>
    <lineage>
        <taxon>Eukaryota</taxon>
        <taxon>Viridiplantae</taxon>
        <taxon>Streptophyta</taxon>
        <taxon>Embryophyta</taxon>
        <taxon>Tracheophyta</taxon>
        <taxon>Spermatophyta</taxon>
        <taxon>Magnoliopsida</taxon>
        <taxon>eudicotyledons</taxon>
        <taxon>Gunneridae</taxon>
        <taxon>Pentapetalae</taxon>
        <taxon>asterids</taxon>
        <taxon>campanulids</taxon>
        <taxon>Asterales</taxon>
        <taxon>Asteraceae</taxon>
        <taxon>Carduoideae</taxon>
        <taxon>Cardueae</taxon>
        <taxon>Arctiinae</taxon>
        <taxon>Arctium</taxon>
    </lineage>
</organism>
<proteinExistence type="predicted"/>
<keyword evidence="2" id="KW-1185">Reference proteome</keyword>
<reference evidence="2" key="1">
    <citation type="journal article" date="2022" name="Mol. Ecol. Resour.">
        <title>The genomes of chicory, endive, great burdock and yacon provide insights into Asteraceae palaeo-polyploidization history and plant inulin production.</title>
        <authorList>
            <person name="Fan W."/>
            <person name="Wang S."/>
            <person name="Wang H."/>
            <person name="Wang A."/>
            <person name="Jiang F."/>
            <person name="Liu H."/>
            <person name="Zhao H."/>
            <person name="Xu D."/>
            <person name="Zhang Y."/>
        </authorList>
    </citation>
    <scope>NUCLEOTIDE SEQUENCE [LARGE SCALE GENOMIC DNA]</scope>
    <source>
        <strain evidence="2">cv. Niubang</strain>
    </source>
</reference>
<protein>
    <submittedName>
        <fullName evidence="1">Uncharacterized protein</fullName>
    </submittedName>
</protein>
<sequence length="415" mass="49213">MTSRDALAIGTDVKPPVLFKGEYEQWKDIFLDFMDRHELGEYIRLSLKEGLMKPPINVHTTIEDGVEVVTKEYELDPDEYEDEDKKRHKADRLAKSFLLQGIPNEIYVKIDSYKATDKKSESLEATYDRFVTLLNELSNNRVNKSHIEMNVKFLSILQPEWKRFTRQMKQLKDINEFPLHEVYETLHQNEEEVDEIRVEKKKAEKPVVDPAALVVKRKEKRSVSLKKKKVIVSESEEENTDEFDSDDGENMKQAMLLLTKAFQKKFYKKPRSSIQRYSSCSKNYEHKKRVEGKKRFEKKRTEEKRYVNQYVEKKIEEPVKCYNCGKIGYFAKDCRKPKVKNSYYYKNKMLMAKQKEAGKPLMVEDDYWLDHTDYEDEKEETAHMCLMGQKVAEEMSDEEDSEECHYKEKPSNTET</sequence>
<reference evidence="1 2" key="2">
    <citation type="journal article" date="2022" name="Mol. Ecol. Resour.">
        <title>The genomes of chicory, endive, great burdock and yacon provide insights into Asteraceae paleo-polyploidization history and plant inulin production.</title>
        <authorList>
            <person name="Fan W."/>
            <person name="Wang S."/>
            <person name="Wang H."/>
            <person name="Wang A."/>
            <person name="Jiang F."/>
            <person name="Liu H."/>
            <person name="Zhao H."/>
            <person name="Xu D."/>
            <person name="Zhang Y."/>
        </authorList>
    </citation>
    <scope>NUCLEOTIDE SEQUENCE [LARGE SCALE GENOMIC DNA]</scope>
    <source>
        <strain evidence="2">cv. Niubang</strain>
    </source>
</reference>
<gene>
    <name evidence="1" type="ORF">L6452_39449</name>
</gene>
<comment type="caution">
    <text evidence="1">The sequence shown here is derived from an EMBL/GenBank/DDBJ whole genome shotgun (WGS) entry which is preliminary data.</text>
</comment>
<evidence type="ECO:0000313" key="1">
    <source>
        <dbReference type="EMBL" id="KAI3673332.1"/>
    </source>
</evidence>
<dbReference type="Proteomes" id="UP001055879">
    <property type="component" value="Linkage Group LG15"/>
</dbReference>
<evidence type="ECO:0000313" key="2">
    <source>
        <dbReference type="Proteomes" id="UP001055879"/>
    </source>
</evidence>
<accession>A0ACB8XST1</accession>
<name>A0ACB8XST1_ARCLA</name>